<protein>
    <recommendedName>
        <fullName evidence="2">DAGKc domain-containing protein</fullName>
    </recommendedName>
</protein>
<evidence type="ECO:0000313" key="1">
    <source>
        <dbReference type="EMBL" id="KFD71431.1"/>
    </source>
</evidence>
<dbReference type="SUPFAM" id="SSF111331">
    <property type="entry name" value="NAD kinase/diacylglycerol kinase-like"/>
    <property type="match status" value="1"/>
</dbReference>
<dbReference type="AlphaFoldDB" id="A0A085NPN5"/>
<dbReference type="InterPro" id="IPR016064">
    <property type="entry name" value="NAD/diacylglycerol_kinase_sf"/>
</dbReference>
<feature type="non-terminal residue" evidence="1">
    <location>
        <position position="629"/>
    </location>
</feature>
<name>A0A085NPN5_9BILA</name>
<proteinExistence type="predicted"/>
<reference evidence="1" key="1">
    <citation type="journal article" date="2014" name="Nat. Genet.">
        <title>Genome and transcriptome of the porcine whipworm Trichuris suis.</title>
        <authorList>
            <person name="Jex A.R."/>
            <person name="Nejsum P."/>
            <person name="Schwarz E.M."/>
            <person name="Hu L."/>
            <person name="Young N.D."/>
            <person name="Hall R.S."/>
            <person name="Korhonen P.K."/>
            <person name="Liao S."/>
            <person name="Thamsborg S."/>
            <person name="Xia J."/>
            <person name="Xu P."/>
            <person name="Wang S."/>
            <person name="Scheerlinck J.P."/>
            <person name="Hofmann A."/>
            <person name="Sternberg P.W."/>
            <person name="Wang J."/>
            <person name="Gasser R.B."/>
        </authorList>
    </citation>
    <scope>NUCLEOTIDE SEQUENCE [LARGE SCALE GENOMIC DNA]</scope>
    <source>
        <strain evidence="1">DCEP-RM93F</strain>
    </source>
</reference>
<sequence length="629" mass="70299">MLARKSAKLLRENGKIEYSMLKREHHKEYTFFAMAVRLAQAAWGHLREHKKKVVFFAAVSIAAVDFGRTRLEIFTVQGKKNFSQLLLEGPSKLASFIFHAMLVTSTSLLVKDYGRDPIAPLENPRKVTVLVGDEFQNQKVWRNFEKYALPLLHFAGLKVDIAELASLYNDEAEKEWKTADTLYLVGNDSEISKVINLMMGSGEMDVRELRRVAKQIPKLAFFPGGYDGHVAEQLVPRSYPLVRWYCESAMAVIAGVPRSGSVLKCKVDDKPAYLAISCLHVGDIGETGDLKNSFLRKVKERWFYLRKALAHQSSKNLHLSVVYAEPCSGCKRCSYVDADDLSRRWWSWLFLWRSPASASDRLASTNNDVINERCGEKMKLALSTCEISAFNNLRSDEPKLNIAFGPAFMSKWDYLVEAWRRVSSGCPYLTAESTSAQKAIDASECLIELQPKNLPGENETYSVVIDGEQVEASSVSLQVIANVLHLLAPIPMLNNGYEFKNAQTSESLDTSESESPPPGYEGQLRVTFAAGPVDAAEVDSEPPMTAFESVSYERDRSKVKEKSNTPKKARVKMVPVVSGALPVRPDPPYLISGPDDRMACCSVAECYRFTRSSHALLFIAVACLLIVIF</sequence>
<gene>
    <name evidence="1" type="ORF">M514_07089</name>
</gene>
<evidence type="ECO:0008006" key="2">
    <source>
        <dbReference type="Google" id="ProtNLM"/>
    </source>
</evidence>
<accession>A0A085NPN5</accession>
<organism evidence="1">
    <name type="scientific">Trichuris suis</name>
    <name type="common">pig whipworm</name>
    <dbReference type="NCBI Taxonomy" id="68888"/>
    <lineage>
        <taxon>Eukaryota</taxon>
        <taxon>Metazoa</taxon>
        <taxon>Ecdysozoa</taxon>
        <taxon>Nematoda</taxon>
        <taxon>Enoplea</taxon>
        <taxon>Dorylaimia</taxon>
        <taxon>Trichinellida</taxon>
        <taxon>Trichuridae</taxon>
        <taxon>Trichuris</taxon>
    </lineage>
</organism>
<dbReference type="EMBL" id="KL367482">
    <property type="protein sequence ID" value="KFD71431.1"/>
    <property type="molecule type" value="Genomic_DNA"/>
</dbReference>
<dbReference type="Proteomes" id="UP000030758">
    <property type="component" value="Unassembled WGS sequence"/>
</dbReference>